<evidence type="ECO:0000313" key="2">
    <source>
        <dbReference type="Proteomes" id="UP000324133"/>
    </source>
</evidence>
<dbReference type="InterPro" id="IPR025345">
    <property type="entry name" value="DUF4249"/>
</dbReference>
<evidence type="ECO:0000313" key="1">
    <source>
        <dbReference type="EMBL" id="KAA3439702.1"/>
    </source>
</evidence>
<sequence length="315" mass="35203">MFPFVFNLFSGNRPKNTCFLGWGLRCLLLAGGLTGCEKEVDIEVPGHTPKLAVQYNLNTEAPKQNMYIGRSQSVLATDDLWRNGLVKDAAITITDGGGTLRQSFAFVPLEYNKEIGNYKPTNEFTPEPGQQYSLTVSAPGFETIEGKLTMPAQVPVASASFVPDSKNDGYNYVGLLRIQFNDLANQQDYYRLHVRLVDDAEQLIGNFYSVEDNDDIFGEEVEKIELSKVFDDGWAKQGVITFSDKVGAYIGSGLSPKYIEITLQHLTPDLYLYERSKSNYQEDNPFAEPLNLHSNIRNGYGNFGGITTTKYRIPL</sequence>
<name>A0A5B6TGC3_9BACT</name>
<dbReference type="OrthoDB" id="1115009at2"/>
<proteinExistence type="predicted"/>
<gene>
    <name evidence="1" type="ORF">FOA19_03210</name>
</gene>
<protein>
    <submittedName>
        <fullName evidence="1">DUF4249 domain-containing protein</fullName>
    </submittedName>
</protein>
<keyword evidence="2" id="KW-1185">Reference proteome</keyword>
<dbReference type="Pfam" id="PF14054">
    <property type="entry name" value="DUF4249"/>
    <property type="match status" value="1"/>
</dbReference>
<dbReference type="AlphaFoldDB" id="A0A5B6TGC3"/>
<reference evidence="1 2" key="1">
    <citation type="submission" date="2019-07" db="EMBL/GenBank/DDBJ databases">
        <title>Rufibacter sp. nov., isolated from lake sediment.</title>
        <authorList>
            <person name="Qu J.-H."/>
        </authorList>
    </citation>
    <scope>NUCLEOTIDE SEQUENCE [LARGE SCALE GENOMIC DNA]</scope>
    <source>
        <strain evidence="1 2">NBS58-1</strain>
    </source>
</reference>
<dbReference type="Proteomes" id="UP000324133">
    <property type="component" value="Unassembled WGS sequence"/>
</dbReference>
<dbReference type="RefSeq" id="WP_149089343.1">
    <property type="nucleotide sequence ID" value="NZ_VKKY01000001.1"/>
</dbReference>
<organism evidence="1 2">
    <name type="scientific">Rufibacter hautae</name>
    <dbReference type="NCBI Taxonomy" id="2595005"/>
    <lineage>
        <taxon>Bacteria</taxon>
        <taxon>Pseudomonadati</taxon>
        <taxon>Bacteroidota</taxon>
        <taxon>Cytophagia</taxon>
        <taxon>Cytophagales</taxon>
        <taxon>Hymenobacteraceae</taxon>
        <taxon>Rufibacter</taxon>
    </lineage>
</organism>
<dbReference type="EMBL" id="VKKY01000001">
    <property type="protein sequence ID" value="KAA3439702.1"/>
    <property type="molecule type" value="Genomic_DNA"/>
</dbReference>
<comment type="caution">
    <text evidence="1">The sequence shown here is derived from an EMBL/GenBank/DDBJ whole genome shotgun (WGS) entry which is preliminary data.</text>
</comment>
<accession>A0A5B6TGC3</accession>